<dbReference type="PANTHER" id="PTHR30086">
    <property type="entry name" value="ARGININE EXPORTER PROTEIN ARGO"/>
    <property type="match status" value="1"/>
</dbReference>
<gene>
    <name evidence="7" type="ORF">JAO75_23700</name>
</gene>
<dbReference type="Proteomes" id="UP000620670">
    <property type="component" value="Unassembled WGS sequence"/>
</dbReference>
<keyword evidence="3 6" id="KW-0812">Transmembrane</keyword>
<evidence type="ECO:0000313" key="8">
    <source>
        <dbReference type="Proteomes" id="UP000620670"/>
    </source>
</evidence>
<feature type="transmembrane region" description="Helical" evidence="6">
    <location>
        <begin position="51"/>
        <end position="77"/>
    </location>
</feature>
<evidence type="ECO:0000256" key="5">
    <source>
        <dbReference type="ARBA" id="ARBA00023136"/>
    </source>
</evidence>
<dbReference type="EMBL" id="JAELXT010000049">
    <property type="protein sequence ID" value="MBJ6128405.1"/>
    <property type="molecule type" value="Genomic_DNA"/>
</dbReference>
<feature type="transmembrane region" description="Helical" evidence="6">
    <location>
        <begin position="14"/>
        <end position="39"/>
    </location>
</feature>
<dbReference type="Pfam" id="PF01810">
    <property type="entry name" value="LysE"/>
    <property type="match status" value="1"/>
</dbReference>
<accession>A0ABS0Y8X5</accession>
<sequence>MVSKSVEGEAKMEIATTLVSIAAVHLLAIASPGPTFVVVTSHAIDGRRGAGFLVTFGVLLATATWASLAAAGLGTLITQFTWLYLALRLAGAAYLIYMGVRMLLGVVRNFPVELRQESRSMSGWRAVRAGFLTNISNPKVIAYYASLFGVVIPSDAPGAMFVASVATALLVSAAWWSFVTLFFALPLVRKGYVRVRRQMDGIMGSLLIVLGGRLLVSR</sequence>
<reference evidence="8" key="1">
    <citation type="submission" date="2020-12" db="EMBL/GenBank/DDBJ databases">
        <title>Hymenobacter sp.</title>
        <authorList>
            <person name="Kim M.K."/>
        </authorList>
    </citation>
    <scope>NUCLEOTIDE SEQUENCE [LARGE SCALE GENOMIC DNA]</scope>
    <source>
        <strain evidence="8">BT325</strain>
    </source>
</reference>
<keyword evidence="2" id="KW-1003">Cell membrane</keyword>
<comment type="caution">
    <text evidence="7">The sequence shown here is derived from an EMBL/GenBank/DDBJ whole genome shotgun (WGS) entry which is preliminary data.</text>
</comment>
<evidence type="ECO:0000256" key="3">
    <source>
        <dbReference type="ARBA" id="ARBA00022692"/>
    </source>
</evidence>
<feature type="transmembrane region" description="Helical" evidence="6">
    <location>
        <begin position="89"/>
        <end position="110"/>
    </location>
</feature>
<dbReference type="InterPro" id="IPR001123">
    <property type="entry name" value="LeuE-type"/>
</dbReference>
<proteinExistence type="predicted"/>
<protein>
    <submittedName>
        <fullName evidence="7">LysE family translocator</fullName>
    </submittedName>
</protein>
<dbReference type="PIRSF" id="PIRSF006324">
    <property type="entry name" value="LeuE"/>
    <property type="match status" value="1"/>
</dbReference>
<evidence type="ECO:0000256" key="4">
    <source>
        <dbReference type="ARBA" id="ARBA00022989"/>
    </source>
</evidence>
<feature type="transmembrane region" description="Helical" evidence="6">
    <location>
        <begin position="158"/>
        <end position="187"/>
    </location>
</feature>
<comment type="subcellular location">
    <subcellularLocation>
        <location evidence="1">Cell membrane</location>
        <topology evidence="1">Multi-pass membrane protein</topology>
    </subcellularLocation>
</comment>
<dbReference type="PANTHER" id="PTHR30086:SF20">
    <property type="entry name" value="ARGININE EXPORTER PROTEIN ARGO-RELATED"/>
    <property type="match status" value="1"/>
</dbReference>
<feature type="transmembrane region" description="Helical" evidence="6">
    <location>
        <begin position="131"/>
        <end position="152"/>
    </location>
</feature>
<evidence type="ECO:0000256" key="1">
    <source>
        <dbReference type="ARBA" id="ARBA00004651"/>
    </source>
</evidence>
<name>A0ABS0Y8X5_9HYPH</name>
<organism evidence="7 8">
    <name type="scientific">Microvirga splendida</name>
    <dbReference type="NCBI Taxonomy" id="2795727"/>
    <lineage>
        <taxon>Bacteria</taxon>
        <taxon>Pseudomonadati</taxon>
        <taxon>Pseudomonadota</taxon>
        <taxon>Alphaproteobacteria</taxon>
        <taxon>Hyphomicrobiales</taxon>
        <taxon>Methylobacteriaceae</taxon>
        <taxon>Microvirga</taxon>
    </lineage>
</organism>
<keyword evidence="5 6" id="KW-0472">Membrane</keyword>
<keyword evidence="4 6" id="KW-1133">Transmembrane helix</keyword>
<evidence type="ECO:0000313" key="7">
    <source>
        <dbReference type="EMBL" id="MBJ6128405.1"/>
    </source>
</evidence>
<evidence type="ECO:0000256" key="6">
    <source>
        <dbReference type="SAM" id="Phobius"/>
    </source>
</evidence>
<keyword evidence="8" id="KW-1185">Reference proteome</keyword>
<evidence type="ECO:0000256" key="2">
    <source>
        <dbReference type="ARBA" id="ARBA00022475"/>
    </source>
</evidence>